<name>T0LD78_9MICR</name>
<dbReference type="GO" id="GO:0000479">
    <property type="term" value="P:endonucleolytic cleavage of tricistronic rRNA transcript (SSU-rRNA, 5.8S rRNA, LSU-rRNA)"/>
    <property type="evidence" value="ECO:0007669"/>
    <property type="project" value="TreeGrafter"/>
</dbReference>
<accession>T0LD78</accession>
<dbReference type="GO" id="GO:0003924">
    <property type="term" value="F:GTPase activity"/>
    <property type="evidence" value="ECO:0007669"/>
    <property type="project" value="TreeGrafter"/>
</dbReference>
<feature type="domain" description="Ribosome biogenesis protein BMS1/TSR1 C-terminal" evidence="1">
    <location>
        <begin position="193"/>
        <end position="467"/>
    </location>
</feature>
<dbReference type="EMBL" id="KE646936">
    <property type="protein sequence ID" value="EQB62258.1"/>
    <property type="molecule type" value="Genomic_DNA"/>
</dbReference>
<dbReference type="Proteomes" id="UP000053780">
    <property type="component" value="Unassembled WGS sequence"/>
</dbReference>
<dbReference type="SMART" id="SM01362">
    <property type="entry name" value="DUF663"/>
    <property type="match status" value="1"/>
</dbReference>
<evidence type="ECO:0000313" key="3">
    <source>
        <dbReference type="Proteomes" id="UP000053780"/>
    </source>
</evidence>
<proteinExistence type="predicted"/>
<sequence length="471" mass="55344">MKIKDKRNRNKQVNENKVKKIHEEQKLYSSEYGPYKVVTFVNLGGNIDEIKCNLLQNKQNNHFFYKNKSTNFLFFDTDNLNDYEMSFIARASDFVVFLINILDNKYKNEAKLFVKQEIPEQKIVGIYNMLDYLSFYQIKNTNLCFRPYMIPLSIQLSDNHLIVKGFMKKGLVSNNVIINGKYNGYVVSVNGENINLGISDDEKIQFTTINNFNDNEMEILDDSNEEIYESESCSDNFEEDFEESKYPSLIEKYSEYRDNQIVELKLKIENLGNDKIFVLFNYYEFEEYNTIHNFAFSCDTIIKSHEKKFVDFGYKLVEVNPVITKNANQNLFKIEEGLSDGVFSFIGPLSFNLHKIMIFDENCLMDISRCTFRCLGVNLGIKERKLYNEVVLKGLPIKIFKRSCVVKRMFYSKEEVQYFKNIRLYTKKGRASGFIKKPLGVHGAFKAFFSQPILSNDKIFMSLYKREFLEN</sequence>
<dbReference type="AlphaFoldDB" id="T0LD78"/>
<dbReference type="GO" id="GO:0005525">
    <property type="term" value="F:GTP binding"/>
    <property type="evidence" value="ECO:0007669"/>
    <property type="project" value="TreeGrafter"/>
</dbReference>
<dbReference type="OrthoDB" id="119302at2759"/>
<dbReference type="PANTHER" id="PTHR12858:SF1">
    <property type="entry name" value="PRE-RRNA-PROCESSING PROTEIN TSR1 HOMOLOG"/>
    <property type="match status" value="1"/>
</dbReference>
<dbReference type="HOGENOM" id="CLU_031890_0_0_1"/>
<dbReference type="GO" id="GO:0034511">
    <property type="term" value="F:U3 snoRNA binding"/>
    <property type="evidence" value="ECO:0007669"/>
    <property type="project" value="TreeGrafter"/>
</dbReference>
<evidence type="ECO:0000259" key="1">
    <source>
        <dbReference type="SMART" id="SM01362"/>
    </source>
</evidence>
<dbReference type="InterPro" id="IPR007034">
    <property type="entry name" value="BMS1_TSR1_C"/>
</dbReference>
<protein>
    <submittedName>
        <fullName evidence="2">Twenty s rrna accumulation protein tsr1p</fullName>
    </submittedName>
</protein>
<dbReference type="PANTHER" id="PTHR12858">
    <property type="entry name" value="RIBOSOME BIOGENESIS PROTEIN"/>
    <property type="match status" value="1"/>
</dbReference>
<evidence type="ECO:0000313" key="2">
    <source>
        <dbReference type="EMBL" id="EQB62258.1"/>
    </source>
</evidence>
<dbReference type="GO" id="GO:0030688">
    <property type="term" value="C:preribosome, small subunit precursor"/>
    <property type="evidence" value="ECO:0007669"/>
    <property type="project" value="TreeGrafter"/>
</dbReference>
<dbReference type="GO" id="GO:0000462">
    <property type="term" value="P:maturation of SSU-rRNA from tricistronic rRNA transcript (SSU-rRNA, 5.8S rRNA, LSU-rRNA)"/>
    <property type="evidence" value="ECO:0007669"/>
    <property type="project" value="TreeGrafter"/>
</dbReference>
<keyword evidence="3" id="KW-1185">Reference proteome</keyword>
<dbReference type="Pfam" id="PF04950">
    <property type="entry name" value="RIBIOP_C"/>
    <property type="match status" value="1"/>
</dbReference>
<dbReference type="VEuPathDB" id="MicrosporidiaDB:NAPIS_ORF00162"/>
<gene>
    <name evidence="2" type="ORF">NAPIS_ORF00162</name>
</gene>
<reference evidence="2 3" key="1">
    <citation type="journal article" date="2013" name="BMC Genomics">
        <title>Genome sequencing and comparative genomics of honey bee microsporidia, Nosema apis reveal novel insights into host-parasite interactions.</title>
        <authorList>
            <person name="Chen Yp."/>
            <person name="Pettis J.S."/>
            <person name="Zhao Y."/>
            <person name="Liu X."/>
            <person name="Tallon L.J."/>
            <person name="Sadzewicz L.D."/>
            <person name="Li R."/>
            <person name="Zheng H."/>
            <person name="Huang S."/>
            <person name="Zhang X."/>
            <person name="Hamilton M.C."/>
            <person name="Pernal S.F."/>
            <person name="Melathopoulos A.P."/>
            <person name="Yan X."/>
            <person name="Evans J.D."/>
        </authorList>
    </citation>
    <scope>NUCLEOTIDE SEQUENCE [LARGE SCALE GENOMIC DNA]</scope>
    <source>
        <strain evidence="2 3">BRL 01</strain>
    </source>
</reference>
<organism evidence="2 3">
    <name type="scientific">Vairimorpha apis BRL 01</name>
    <dbReference type="NCBI Taxonomy" id="1037528"/>
    <lineage>
        <taxon>Eukaryota</taxon>
        <taxon>Fungi</taxon>
        <taxon>Fungi incertae sedis</taxon>
        <taxon>Microsporidia</taxon>
        <taxon>Nosematidae</taxon>
        <taxon>Vairimorpha</taxon>
    </lineage>
</organism>
<dbReference type="InterPro" id="IPR039761">
    <property type="entry name" value="Bms1/Tsr1"/>
</dbReference>